<dbReference type="PANTHER" id="PTHR14374">
    <property type="entry name" value="FOIE GRAS"/>
    <property type="match status" value="1"/>
</dbReference>
<comment type="function">
    <text evidence="1">Involved in endoplasmic reticulum to Golgi apparatus trafficking at a very early stage.</text>
</comment>
<protein>
    <recommendedName>
        <fullName evidence="4">Trafficking protein particle complex subunit 11</fullName>
    </recommendedName>
</protein>
<dbReference type="PANTHER" id="PTHR14374:SF0">
    <property type="entry name" value="TRAFFICKING PROTEIN PARTICLE COMPLEX SUBUNIT 11"/>
    <property type="match status" value="1"/>
</dbReference>
<dbReference type="Pfam" id="PF11817">
    <property type="entry name" value="Foie-gras_1"/>
    <property type="match status" value="1"/>
</dbReference>
<evidence type="ECO:0000256" key="4">
    <source>
        <dbReference type="ARBA" id="ARBA00021520"/>
    </source>
</evidence>
<dbReference type="EMBL" id="CAXKWB010014396">
    <property type="protein sequence ID" value="CAL4110444.1"/>
    <property type="molecule type" value="Genomic_DNA"/>
</dbReference>
<comment type="similarity">
    <text evidence="3">Belongs to the TRAPPC11 family.</text>
</comment>
<organism evidence="10 11">
    <name type="scientific">Meganyctiphanes norvegica</name>
    <name type="common">Northern krill</name>
    <name type="synonym">Thysanopoda norvegica</name>
    <dbReference type="NCBI Taxonomy" id="48144"/>
    <lineage>
        <taxon>Eukaryota</taxon>
        <taxon>Metazoa</taxon>
        <taxon>Ecdysozoa</taxon>
        <taxon>Arthropoda</taxon>
        <taxon>Crustacea</taxon>
        <taxon>Multicrustacea</taxon>
        <taxon>Malacostraca</taxon>
        <taxon>Eumalacostraca</taxon>
        <taxon>Eucarida</taxon>
        <taxon>Euphausiacea</taxon>
        <taxon>Euphausiidae</taxon>
        <taxon>Meganyctiphanes</taxon>
    </lineage>
</organism>
<dbReference type="GO" id="GO:0016192">
    <property type="term" value="P:vesicle-mediated transport"/>
    <property type="evidence" value="ECO:0007669"/>
    <property type="project" value="UniProtKB-KW"/>
</dbReference>
<feature type="non-terminal residue" evidence="10">
    <location>
        <position position="1154"/>
    </location>
</feature>
<evidence type="ECO:0000256" key="5">
    <source>
        <dbReference type="ARBA" id="ARBA00022448"/>
    </source>
</evidence>
<dbReference type="InterPro" id="IPR021773">
    <property type="entry name" value="TPC11"/>
</dbReference>
<dbReference type="Pfam" id="PF12742">
    <property type="entry name" value="Gryzun-like"/>
    <property type="match status" value="1"/>
</dbReference>
<proteinExistence type="inferred from homology"/>
<keyword evidence="6" id="KW-0931">ER-Golgi transport</keyword>
<accession>A0AAV2R5C3</accession>
<name>A0AAV2R5C3_MEGNR</name>
<comment type="subcellular location">
    <subcellularLocation>
        <location evidence="2">Golgi apparatus</location>
        <location evidence="2">cis-Golgi network</location>
    </subcellularLocation>
</comment>
<evidence type="ECO:0000313" key="10">
    <source>
        <dbReference type="EMBL" id="CAL4110444.1"/>
    </source>
</evidence>
<reference evidence="10 11" key="1">
    <citation type="submission" date="2024-05" db="EMBL/GenBank/DDBJ databases">
        <authorList>
            <person name="Wallberg A."/>
        </authorList>
    </citation>
    <scope>NUCLEOTIDE SEQUENCE [LARGE SCALE GENOMIC DNA]</scope>
</reference>
<evidence type="ECO:0000256" key="6">
    <source>
        <dbReference type="ARBA" id="ARBA00022892"/>
    </source>
</evidence>
<evidence type="ECO:0000256" key="7">
    <source>
        <dbReference type="ARBA" id="ARBA00023034"/>
    </source>
</evidence>
<gene>
    <name evidence="10" type="ORF">MNOR_LOCUS19405</name>
</gene>
<evidence type="ECO:0000256" key="2">
    <source>
        <dbReference type="ARBA" id="ARBA00004222"/>
    </source>
</evidence>
<evidence type="ECO:0000259" key="9">
    <source>
        <dbReference type="Pfam" id="PF12742"/>
    </source>
</evidence>
<sequence length="1154" mass="129085">MNLGESIEPSTYPQENADLYFNTILFSGLKINEKATHKAVWEAFALNRRADRTPLNFILLPDNFQPPEKKQKRQSYEWYIPKGILKSNWMNKYLNLVPSLVVLFYDLDWGDQNWSELKNDLVLKIQILKSDLSGRSIRLALVLIQSGISVPGEDSRTAERAQERAATLCNACDLQPKNLFVLPHSDQHLLGYTVRLETALSEIGWSFYLTEAKTVRGHKDFLNKTNHQLLFVRHQFKLGYLNELRNDPQTAIKHYAQCYHNCLELRYTDTNLHEIRIVASIVNYKICRLDFSLNLPRDAIAQFRKHIDLFRARTGPKEFIFEHYAWLSKQYQLFGDVFEEAVRNGLPAVQTQNPGFYYQQAAQYGALRRNTAAQVCKDVTNSPPSSTNLLEGWKDLEFYGQRPWRAGKHSLEPPDPQRETEAISVVQHHEMTIVNHSSLVIPLLSSAISQFKKYRCPRIKRQLMVTMAREYHSHGQDPTKALTLLNHVMWDYRSERWWQLLTAASSLALQCAYATASITQYVGLCLEAMGRRINISNQEKQRVYYNLKRVLACETPEPEPGTTNVSGATEAWSGLLSGTIAPVTIAMTTLVPCLEVRASFEKASVYMNQDIELCIKIRNGFDIALQLTTLSVTTNSTAYNDRLQETQLEKLLLPPKTVSVLNMKFNPLGEDVGKKIKISGVQAQIGGCDGQILVNMQWSGPGNEGVTTYAANTPSYPEFSVLCSDDFDTCVPIAEVEVLPQESHLEIEVEHDSRALVWEWLPVTVTLFNIHSSAIEQLSCTLSLNKEGDSSLQHSTQVCQANDIQSEKVGNTSMTVECPQLTEQEKTSQIFYIRNLTQAPRTFTVKVQYNVVGSTGGNPGTSPCTNEKILKLTPHLPFQVTMETHTLKFSRISRVAADETFLIVPKIKCTSHVPILFNSSSLSLAKEVGGVEDGISYVGGTELKDQEVAVDCFPIHIPVSSLSNQNTKINSGENMNVSTLSGGTAISLGQYVLHWQRVSGGGPSVSVSVGLGSIVVEQWGIWVEAELPPQGKVRTTFTVAYNIYNKGSFTTEVAVNMQVSDAFMFSGPKEIRLRVLPGCQERLTYNLYPLLAGNVQLPKLCLSVDPHTPGQPVESLLARTLPSHIYIMPQAKKKNLDQNLSVGSSGIPTPAAAS</sequence>
<keyword evidence="11" id="KW-1185">Reference proteome</keyword>
<dbReference type="InterPro" id="IPR025876">
    <property type="entry name" value="TRAPPC11_C"/>
</dbReference>
<dbReference type="Proteomes" id="UP001497623">
    <property type="component" value="Unassembled WGS sequence"/>
</dbReference>
<evidence type="ECO:0000256" key="3">
    <source>
        <dbReference type="ARBA" id="ARBA00007051"/>
    </source>
</evidence>
<feature type="domain" description="Trafficking protein particle complex subunit 11" evidence="8">
    <location>
        <begin position="271"/>
        <end position="530"/>
    </location>
</feature>
<comment type="caution">
    <text evidence="10">The sequence shown here is derived from an EMBL/GenBank/DDBJ whole genome shotgun (WGS) entry which is preliminary data.</text>
</comment>
<evidence type="ECO:0000313" key="11">
    <source>
        <dbReference type="Proteomes" id="UP001497623"/>
    </source>
</evidence>
<dbReference type="AlphaFoldDB" id="A0AAV2R5C3"/>
<evidence type="ECO:0000259" key="8">
    <source>
        <dbReference type="Pfam" id="PF11817"/>
    </source>
</evidence>
<evidence type="ECO:0000256" key="1">
    <source>
        <dbReference type="ARBA" id="ARBA00001995"/>
    </source>
</evidence>
<keyword evidence="5" id="KW-0813">Transport</keyword>
<feature type="domain" description="Trafficking protein particle complex subunit 11 C-terminal" evidence="9">
    <location>
        <begin position="1059"/>
        <end position="1100"/>
    </location>
</feature>
<dbReference type="GO" id="GO:0005794">
    <property type="term" value="C:Golgi apparatus"/>
    <property type="evidence" value="ECO:0007669"/>
    <property type="project" value="UniProtKB-SubCell"/>
</dbReference>
<keyword evidence="7" id="KW-0333">Golgi apparatus</keyword>